<protein>
    <submittedName>
        <fullName evidence="2">Trans-AT polyketide synthase, acyltransferase and oxidoreductase domain-containing protein</fullName>
    </submittedName>
</protein>
<dbReference type="Pfam" id="PF21607">
    <property type="entry name" value="FabD_helical_ins"/>
    <property type="match status" value="1"/>
</dbReference>
<evidence type="ECO:0000313" key="3">
    <source>
        <dbReference type="Proteomes" id="UP000198282"/>
    </source>
</evidence>
<dbReference type="InterPro" id="IPR049489">
    <property type="entry name" value="FabD-like_helical_ins"/>
</dbReference>
<keyword evidence="3" id="KW-1185">Reference proteome</keyword>
<gene>
    <name evidence="2" type="ORF">SAMN05216276_102535</name>
</gene>
<dbReference type="InterPro" id="IPR014179">
    <property type="entry name" value="PfaD-like_TIM-barrel"/>
</dbReference>
<evidence type="ECO:0000313" key="2">
    <source>
        <dbReference type="EMBL" id="SNT11702.1"/>
    </source>
</evidence>
<proteinExistence type="predicted"/>
<keyword evidence="2" id="KW-0012">Acyltransferase</keyword>
<evidence type="ECO:0000259" key="1">
    <source>
        <dbReference type="Pfam" id="PF21607"/>
    </source>
</evidence>
<reference evidence="2 3" key="1">
    <citation type="submission" date="2017-06" db="EMBL/GenBank/DDBJ databases">
        <authorList>
            <person name="Kim H.J."/>
            <person name="Triplett B.A."/>
        </authorList>
    </citation>
    <scope>NUCLEOTIDE SEQUENCE [LARGE SCALE GENOMIC DNA]</scope>
    <source>
        <strain evidence="2 3">CGMCC 4.2132</strain>
    </source>
</reference>
<name>A0A239K1Z8_9ACTN</name>
<dbReference type="SUPFAM" id="SSF51412">
    <property type="entry name" value="Inosine monophosphate dehydrogenase (IMPDH)"/>
    <property type="match status" value="1"/>
</dbReference>
<dbReference type="NCBIfam" id="TIGR02814">
    <property type="entry name" value="pfaD_fam"/>
    <property type="match status" value="1"/>
</dbReference>
<dbReference type="Gene3D" id="3.20.20.70">
    <property type="entry name" value="Aldolase class I"/>
    <property type="match status" value="1"/>
</dbReference>
<organism evidence="2 3">
    <name type="scientific">Streptosporangium subroseum</name>
    <dbReference type="NCBI Taxonomy" id="106412"/>
    <lineage>
        <taxon>Bacteria</taxon>
        <taxon>Bacillati</taxon>
        <taxon>Actinomycetota</taxon>
        <taxon>Actinomycetes</taxon>
        <taxon>Streptosporangiales</taxon>
        <taxon>Streptosporangiaceae</taxon>
        <taxon>Streptosporangium</taxon>
    </lineage>
</organism>
<sequence>MAKVSRPEVAAAFMRPPAGVLLGRLVQEGALSRAEAEIARELPISEDICVEADSAGHTDGRSAYALMPAMLSLRDEEMARHGYAKPIRAGASGGLGAPEAVAAAFVLGAEFVITGSVNQCSPEAGTSDAVKEMLAGLDVQDTAYAPAGDMFELGAKVQVARKGTLFPARANKLYQLYRRYGSLEEIDEATRRMIEEKYFGRSFDEVWAETRDYLAERKAYELERAEQNPKHRMALIFRWYFVHSIRLAMRGAPGQEVDYQVHCGPAMGAFNRFVAGTDLADWRNRHVDVIAERLMRGAADLLDARFRAMLATPAK</sequence>
<dbReference type="RefSeq" id="WP_089209623.1">
    <property type="nucleotide sequence ID" value="NZ_FZOD01000025.1"/>
</dbReference>
<dbReference type="Proteomes" id="UP000198282">
    <property type="component" value="Unassembled WGS sequence"/>
</dbReference>
<dbReference type="OrthoDB" id="3248271at2"/>
<dbReference type="AlphaFoldDB" id="A0A239K1Z8"/>
<dbReference type="PANTHER" id="PTHR32332:SF20">
    <property type="entry name" value="2-NITROPROPANE DIOXYGENASE-LIKE PROTEIN"/>
    <property type="match status" value="1"/>
</dbReference>
<dbReference type="GO" id="GO:0016746">
    <property type="term" value="F:acyltransferase activity"/>
    <property type="evidence" value="ECO:0007669"/>
    <property type="project" value="UniProtKB-KW"/>
</dbReference>
<accession>A0A239K1Z8</accession>
<keyword evidence="2" id="KW-0808">Transferase</keyword>
<feature type="domain" description="[Acyl-carrier-protein] S-malonyltransferase-like inserted helical" evidence="1">
    <location>
        <begin position="180"/>
        <end position="259"/>
    </location>
</feature>
<dbReference type="EMBL" id="FZOD01000025">
    <property type="protein sequence ID" value="SNT11702.1"/>
    <property type="molecule type" value="Genomic_DNA"/>
</dbReference>
<dbReference type="InterPro" id="IPR013785">
    <property type="entry name" value="Aldolase_TIM"/>
</dbReference>
<dbReference type="PANTHER" id="PTHR32332">
    <property type="entry name" value="2-NITROPROPANE DIOXYGENASE"/>
    <property type="match status" value="1"/>
</dbReference>